<gene>
    <name evidence="1" type="ORF">KUV26_03745</name>
</gene>
<accession>A0ABS7NBF3</accession>
<keyword evidence="2" id="KW-1185">Reference proteome</keyword>
<evidence type="ECO:0000313" key="2">
    <source>
        <dbReference type="Proteomes" id="UP000766629"/>
    </source>
</evidence>
<proteinExistence type="predicted"/>
<sequence>MAPRQQGKRAAVQALRTGKMDVSALQLIEWAFQREKVGLDFDEIEKETGARPGIGMEYIMVERAKLGCRVQGGGSSPRHHDADMVAASLASLPEVYGGRRMAVQIAELARAGEVPDWMGGAVPACEPVAWRRCKHGSFAATEVCRVPGQRWPADQLGKKADGSWCRVSYSNTARDMAAARRRYLDWYRAIHHLRFIFQKACHLTSFTVIDALPPCAPWKGA</sequence>
<name>A0ABS7NBF3_9RHOB</name>
<organism evidence="1 2">
    <name type="scientific">Leisingera daeponensis</name>
    <dbReference type="NCBI Taxonomy" id="405746"/>
    <lineage>
        <taxon>Bacteria</taxon>
        <taxon>Pseudomonadati</taxon>
        <taxon>Pseudomonadota</taxon>
        <taxon>Alphaproteobacteria</taxon>
        <taxon>Rhodobacterales</taxon>
        <taxon>Roseobacteraceae</taxon>
        <taxon>Leisingera</taxon>
    </lineage>
</organism>
<dbReference type="EMBL" id="JAHVJA010000001">
    <property type="protein sequence ID" value="MBY6138539.1"/>
    <property type="molecule type" value="Genomic_DNA"/>
</dbReference>
<evidence type="ECO:0000313" key="1">
    <source>
        <dbReference type="EMBL" id="MBY6138539.1"/>
    </source>
</evidence>
<protein>
    <submittedName>
        <fullName evidence="1">Uncharacterized protein</fullName>
    </submittedName>
</protein>
<comment type="caution">
    <text evidence="1">The sequence shown here is derived from an EMBL/GenBank/DDBJ whole genome shotgun (WGS) entry which is preliminary data.</text>
</comment>
<dbReference type="Proteomes" id="UP000766629">
    <property type="component" value="Unassembled WGS sequence"/>
</dbReference>
<reference evidence="1 2" key="1">
    <citation type="submission" date="2021-06" db="EMBL/GenBank/DDBJ databases">
        <title>50 bacteria genomes isolated from Dapeng, Shenzhen, China.</title>
        <authorList>
            <person name="Zheng W."/>
            <person name="Yu S."/>
            <person name="Huang Y."/>
        </authorList>
    </citation>
    <scope>NUCLEOTIDE SEQUENCE [LARGE SCALE GENOMIC DNA]</scope>
    <source>
        <strain evidence="1 2">DP1N14-2</strain>
    </source>
</reference>